<feature type="domain" description="CHK kinase-like" evidence="1">
    <location>
        <begin position="111"/>
        <end position="290"/>
    </location>
</feature>
<dbReference type="RefSeq" id="WP_014384501.1">
    <property type="nucleotide sequence ID" value="NC_016948.1"/>
</dbReference>
<protein>
    <submittedName>
        <fullName evidence="2">Aminoglycoside phosphotransferase</fullName>
    </submittedName>
</protein>
<dbReference type="InterPro" id="IPR015897">
    <property type="entry name" value="CHK_kinase-like"/>
</dbReference>
<name>A0ABN6AUD1_9MYCO</name>
<dbReference type="InterPro" id="IPR002575">
    <property type="entry name" value="Aminoglycoside_PTrfase"/>
</dbReference>
<dbReference type="Proteomes" id="UP000466578">
    <property type="component" value="Chromosome"/>
</dbReference>
<reference evidence="2 3" key="1">
    <citation type="journal article" date="2019" name="Emerg. Microbes Infect.">
        <title>Comprehensive subspecies identification of 175 nontuberculous mycobacteria species based on 7547 genomic profiles.</title>
        <authorList>
            <person name="Matsumoto Y."/>
            <person name="Kinjo T."/>
            <person name="Motooka D."/>
            <person name="Nabeya D."/>
            <person name="Jung N."/>
            <person name="Uechi K."/>
            <person name="Horii T."/>
            <person name="Iida T."/>
            <person name="Fujita J."/>
            <person name="Nakamura S."/>
        </authorList>
    </citation>
    <scope>NUCLEOTIDE SEQUENCE [LARGE SCALE GENOMIC DNA]</scope>
    <source>
        <strain evidence="2 3">JCM 30622</strain>
    </source>
</reference>
<evidence type="ECO:0000313" key="3">
    <source>
        <dbReference type="Proteomes" id="UP000466578"/>
    </source>
</evidence>
<dbReference type="Pfam" id="PF01636">
    <property type="entry name" value="APH"/>
    <property type="match status" value="1"/>
</dbReference>
<sequence length="343" mass="37608">MSVATVPVPDSLEQALSVEWLTAALGTDVVEVTPGPIVDRISTNARFTIRCADGRSQKLCVKGYFNEIGRAARYVGAPEAYFYRELATATGVRTLHSVYADIDPHTRHGVIITDDVVAQGATFLDGNSPYTPDRTAQTLGEFARLHAATWGSPRCTDAPWLAPRLGRALDVWGLSATLDIIGRNFDGSNGQRIPASVSDPQRVVDAYRALIEREAQEPWCVIHGDAHVGNVFLDARGAGCLVDWQLVQRGGWNLDVGYHIASTLAVDDRRRAERDLLRHYLDALASHGVTPPPWDEAWRAIGFGMVHGFYLWSITTKVQPAIIATLLHRLGTAVADHDALRRK</sequence>
<proteinExistence type="predicted"/>
<gene>
    <name evidence="2" type="ORF">MPRI_39230</name>
</gene>
<dbReference type="EMBL" id="AP022597">
    <property type="protein sequence ID" value="BBY71736.1"/>
    <property type="molecule type" value="Genomic_DNA"/>
</dbReference>
<dbReference type="GeneID" id="45454285"/>
<evidence type="ECO:0000259" key="1">
    <source>
        <dbReference type="SMART" id="SM00587"/>
    </source>
</evidence>
<evidence type="ECO:0000313" key="2">
    <source>
        <dbReference type="EMBL" id="BBY71736.1"/>
    </source>
</evidence>
<dbReference type="SMART" id="SM00587">
    <property type="entry name" value="CHK"/>
    <property type="match status" value="1"/>
</dbReference>
<dbReference type="InterPro" id="IPR011009">
    <property type="entry name" value="Kinase-like_dom_sf"/>
</dbReference>
<dbReference type="Gene3D" id="3.90.1200.10">
    <property type="match status" value="1"/>
</dbReference>
<keyword evidence="3" id="KW-1185">Reference proteome</keyword>
<organism evidence="2 3">
    <name type="scientific">Mycobacterium paraintracellulare</name>
    <dbReference type="NCBI Taxonomy" id="1138383"/>
    <lineage>
        <taxon>Bacteria</taxon>
        <taxon>Bacillati</taxon>
        <taxon>Actinomycetota</taxon>
        <taxon>Actinomycetes</taxon>
        <taxon>Mycobacteriales</taxon>
        <taxon>Mycobacteriaceae</taxon>
        <taxon>Mycobacterium</taxon>
        <taxon>Mycobacterium avium complex (MAC)</taxon>
    </lineage>
</organism>
<accession>A0ABN6AUD1</accession>
<dbReference type="SUPFAM" id="SSF56112">
    <property type="entry name" value="Protein kinase-like (PK-like)"/>
    <property type="match status" value="1"/>
</dbReference>